<keyword evidence="4" id="KW-1185">Reference proteome</keyword>
<proteinExistence type="predicted"/>
<dbReference type="PANTHER" id="PTHR45712">
    <property type="entry name" value="AGAP008170-PA"/>
    <property type="match status" value="1"/>
</dbReference>
<comment type="caution">
    <text evidence="3">The sequence shown here is derived from an EMBL/GenBank/DDBJ whole genome shotgun (WGS) entry which is preliminary data.</text>
</comment>
<dbReference type="OrthoDB" id="676979at2759"/>
<dbReference type="InterPro" id="IPR050333">
    <property type="entry name" value="SLRP"/>
</dbReference>
<organism evidence="3 4">
    <name type="scientific">Polypedilum vanderplanki</name>
    <name type="common">Sleeping chironomid midge</name>
    <dbReference type="NCBI Taxonomy" id="319348"/>
    <lineage>
        <taxon>Eukaryota</taxon>
        <taxon>Metazoa</taxon>
        <taxon>Ecdysozoa</taxon>
        <taxon>Arthropoda</taxon>
        <taxon>Hexapoda</taxon>
        <taxon>Insecta</taxon>
        <taxon>Pterygota</taxon>
        <taxon>Neoptera</taxon>
        <taxon>Endopterygota</taxon>
        <taxon>Diptera</taxon>
        <taxon>Nematocera</taxon>
        <taxon>Chironomoidea</taxon>
        <taxon>Chironomidae</taxon>
        <taxon>Chironominae</taxon>
        <taxon>Polypedilum</taxon>
        <taxon>Polypedilum</taxon>
    </lineage>
</organism>
<evidence type="ECO:0000256" key="2">
    <source>
        <dbReference type="ARBA" id="ARBA00022737"/>
    </source>
</evidence>
<gene>
    <name evidence="3" type="ORF">PVAND_007930</name>
</gene>
<evidence type="ECO:0000313" key="3">
    <source>
        <dbReference type="EMBL" id="KAG5678238.1"/>
    </source>
</evidence>
<dbReference type="AlphaFoldDB" id="A0A9J6C9C1"/>
<evidence type="ECO:0000256" key="1">
    <source>
        <dbReference type="ARBA" id="ARBA00022614"/>
    </source>
</evidence>
<dbReference type="PANTHER" id="PTHR45712:SF22">
    <property type="entry name" value="INSULIN-LIKE GROWTH FACTOR-BINDING PROTEIN COMPLEX ACID LABILE SUBUNIT"/>
    <property type="match status" value="1"/>
</dbReference>
<evidence type="ECO:0000313" key="4">
    <source>
        <dbReference type="Proteomes" id="UP001107558"/>
    </source>
</evidence>
<dbReference type="Proteomes" id="UP001107558">
    <property type="component" value="Chromosome 2"/>
</dbReference>
<keyword evidence="2" id="KW-0677">Repeat</keyword>
<protein>
    <submittedName>
        <fullName evidence="3">Uncharacterized protein</fullName>
    </submittedName>
</protein>
<accession>A0A9J6C9C1</accession>
<dbReference type="EMBL" id="JADBJN010000002">
    <property type="protein sequence ID" value="KAG5678238.1"/>
    <property type="molecule type" value="Genomic_DNA"/>
</dbReference>
<reference evidence="3" key="1">
    <citation type="submission" date="2021-03" db="EMBL/GenBank/DDBJ databases">
        <title>Chromosome level genome of the anhydrobiotic midge Polypedilum vanderplanki.</title>
        <authorList>
            <person name="Yoshida Y."/>
            <person name="Kikawada T."/>
            <person name="Gusev O."/>
        </authorList>
    </citation>
    <scope>NUCLEOTIDE SEQUENCE</scope>
    <source>
        <strain evidence="3">NIAS01</strain>
        <tissue evidence="3">Whole body or cell culture</tissue>
    </source>
</reference>
<dbReference type="SUPFAM" id="SSF52058">
    <property type="entry name" value="L domain-like"/>
    <property type="match status" value="1"/>
</dbReference>
<name>A0A9J6C9C1_POLVA</name>
<sequence length="176" mass="20064">MSCKLRAKKPIECKTTAEKFEGFSFCQFLNQSSILQDDKRIKIEQGTFQGGVVKASFVTGIQIAFSHFDRIPSSIFINFGDIKRLKIFKSKIDKIDRDDFALATNLEFLEIVDSDIESISSGAFTLLENLQEVKLNGNKIANYETPYDNRLQKLKTVQVNGQNFGFYNEEVGKRRV</sequence>
<dbReference type="Gene3D" id="3.80.10.10">
    <property type="entry name" value="Ribonuclease Inhibitor"/>
    <property type="match status" value="1"/>
</dbReference>
<keyword evidence="1" id="KW-0433">Leucine-rich repeat</keyword>
<dbReference type="InterPro" id="IPR032675">
    <property type="entry name" value="LRR_dom_sf"/>
</dbReference>